<geneLocation type="plasmid" evidence="4 5">
    <name>unnamed4</name>
</geneLocation>
<dbReference type="GeneID" id="71763914"/>
<keyword evidence="5" id="KW-1185">Reference proteome</keyword>
<dbReference type="SMART" id="SM00829">
    <property type="entry name" value="PKS_ER"/>
    <property type="match status" value="1"/>
</dbReference>
<evidence type="ECO:0000313" key="5">
    <source>
        <dbReference type="Proteomes" id="UP000830542"/>
    </source>
</evidence>
<name>A0AAV3SD43_HALDO</name>
<accession>A0AAV3SD43</accession>
<dbReference type="EMBL" id="BAAADN010000003">
    <property type="protein sequence ID" value="GAA0451219.1"/>
    <property type="molecule type" value="Genomic_DNA"/>
</dbReference>
<dbReference type="SUPFAM" id="SSF51735">
    <property type="entry name" value="NAD(P)-binding Rossmann-fold domains"/>
    <property type="match status" value="1"/>
</dbReference>
<evidence type="ECO:0000256" key="1">
    <source>
        <dbReference type="ARBA" id="ARBA00022857"/>
    </source>
</evidence>
<dbReference type="SUPFAM" id="SSF50129">
    <property type="entry name" value="GroES-like"/>
    <property type="match status" value="1"/>
</dbReference>
<dbReference type="CDD" id="cd08253">
    <property type="entry name" value="zeta_crystallin"/>
    <property type="match status" value="1"/>
</dbReference>
<dbReference type="Pfam" id="PF08240">
    <property type="entry name" value="ADH_N"/>
    <property type="match status" value="1"/>
</dbReference>
<dbReference type="InterPro" id="IPR013154">
    <property type="entry name" value="ADH-like_N"/>
</dbReference>
<dbReference type="EMBL" id="CP095009">
    <property type="protein sequence ID" value="UOO97489.1"/>
    <property type="molecule type" value="Genomic_DNA"/>
</dbReference>
<dbReference type="InterPro" id="IPR036291">
    <property type="entry name" value="NAD(P)-bd_dom_sf"/>
</dbReference>
<dbReference type="Proteomes" id="UP000830542">
    <property type="component" value="Plasmid unnamed4"/>
</dbReference>
<dbReference type="KEGG" id="hdo:MUK72_18660"/>
<dbReference type="GO" id="GO:0044281">
    <property type="term" value="P:small molecule metabolic process"/>
    <property type="evidence" value="ECO:0007669"/>
    <property type="project" value="UniProtKB-ARBA"/>
</dbReference>
<dbReference type="Gene3D" id="3.90.180.10">
    <property type="entry name" value="Medium-chain alcohol dehydrogenases, catalytic domain"/>
    <property type="match status" value="1"/>
</dbReference>
<reference evidence="4" key="2">
    <citation type="submission" date="2022-04" db="EMBL/GenBank/DDBJ databases">
        <title>Sequencing and genomic assembly of Halococcus dombrowskii.</title>
        <authorList>
            <person name="Lim S.W."/>
            <person name="MacLea K.S."/>
        </authorList>
    </citation>
    <scope>NUCLEOTIDE SEQUENCE</scope>
    <source>
        <strain evidence="4">H4</strain>
        <plasmid evidence="4">unnamed4</plasmid>
    </source>
</reference>
<dbReference type="GO" id="GO:0043168">
    <property type="term" value="F:anion binding"/>
    <property type="evidence" value="ECO:0007669"/>
    <property type="project" value="UniProtKB-ARBA"/>
</dbReference>
<evidence type="ECO:0000313" key="3">
    <source>
        <dbReference type="EMBL" id="GAA0451219.1"/>
    </source>
</evidence>
<reference evidence="3" key="3">
    <citation type="submission" date="2023-12" db="EMBL/GenBank/DDBJ databases">
        <authorList>
            <person name="Sun Q."/>
            <person name="Inoue M."/>
        </authorList>
    </citation>
    <scope>NUCLEOTIDE SEQUENCE</scope>
    <source>
        <strain evidence="3">JCM 12289</strain>
    </source>
</reference>
<evidence type="ECO:0000313" key="6">
    <source>
        <dbReference type="Proteomes" id="UP001500962"/>
    </source>
</evidence>
<keyword evidence="4" id="KW-0614">Plasmid</keyword>
<dbReference type="GO" id="GO:0016616">
    <property type="term" value="F:oxidoreductase activity, acting on the CH-OH group of donors, NAD or NADP as acceptor"/>
    <property type="evidence" value="ECO:0007669"/>
    <property type="project" value="UniProtKB-ARBA"/>
</dbReference>
<proteinExistence type="predicted"/>
<protein>
    <submittedName>
        <fullName evidence="3">NAD(P)H-quinone oxidoreductase</fullName>
    </submittedName>
    <submittedName>
        <fullName evidence="4">NADPH:quinone reductase</fullName>
    </submittedName>
</protein>
<dbReference type="PANTHER" id="PTHR44154">
    <property type="entry name" value="QUINONE OXIDOREDUCTASE"/>
    <property type="match status" value="1"/>
</dbReference>
<gene>
    <name evidence="3" type="ORF">GCM10008985_03620</name>
    <name evidence="4" type="ORF">MUK72_18660</name>
</gene>
<dbReference type="InterPro" id="IPR011032">
    <property type="entry name" value="GroES-like_sf"/>
</dbReference>
<evidence type="ECO:0000313" key="4">
    <source>
        <dbReference type="EMBL" id="UOO97489.1"/>
    </source>
</evidence>
<evidence type="ECO:0000259" key="2">
    <source>
        <dbReference type="SMART" id="SM00829"/>
    </source>
</evidence>
<dbReference type="Gene3D" id="3.40.50.720">
    <property type="entry name" value="NAD(P)-binding Rossmann-like Domain"/>
    <property type="match status" value="1"/>
</dbReference>
<keyword evidence="1" id="KW-0521">NADP</keyword>
<dbReference type="PANTHER" id="PTHR44154:SF1">
    <property type="entry name" value="QUINONE OXIDOREDUCTASE"/>
    <property type="match status" value="1"/>
</dbReference>
<dbReference type="GO" id="GO:0030554">
    <property type="term" value="F:adenyl nucleotide binding"/>
    <property type="evidence" value="ECO:0007669"/>
    <property type="project" value="UniProtKB-ARBA"/>
</dbReference>
<dbReference type="AlphaFoldDB" id="A0AAV3SD43"/>
<dbReference type="Proteomes" id="UP001500962">
    <property type="component" value="Unassembled WGS sequence"/>
</dbReference>
<dbReference type="InterPro" id="IPR051603">
    <property type="entry name" value="Zinc-ADH_QOR/CCCR"/>
</dbReference>
<reference evidence="3" key="1">
    <citation type="journal article" date="2014" name="Int. J. Syst. Evol. Microbiol.">
        <title>Complete genome sequence of Corynebacterium casei LMG S-19264T (=DSM 44701T), isolated from a smear-ripened cheese.</title>
        <authorList>
            <consortium name="US DOE Joint Genome Institute (JGI-PGF)"/>
            <person name="Walter F."/>
            <person name="Albersmeier A."/>
            <person name="Kalinowski J."/>
            <person name="Ruckert C."/>
        </authorList>
    </citation>
    <scope>NUCLEOTIDE SEQUENCE</scope>
    <source>
        <strain evidence="3">JCM 12289</strain>
    </source>
</reference>
<dbReference type="InterPro" id="IPR020843">
    <property type="entry name" value="ER"/>
</dbReference>
<dbReference type="Pfam" id="PF13602">
    <property type="entry name" value="ADH_zinc_N_2"/>
    <property type="match status" value="1"/>
</dbReference>
<sequence length="319" mass="33467">MRVVRYHEHGGPDVLQVDEMDRPTPASDEVLVEVRAASVNAVDARFRSGEYGNVSLPAIPGGDAAGVVAEVGERVEDFTAGDRVFAGGLGHGDGGTFAEYATIPEMKVAHLPESVSFEDGAALSNVGVTAWMAFVENAGLRPTEYCLVHGGNGGVGHAAVQLGTAMGANVLATAGSAELCERVRDLGAAAAFDYDSETLAEEIQEATDNEGVDVILDHRLDDYLGLDLTVAAQNGRVVTITGGIPAVTDTPLQAKELTIRGMAIANTSERQPILRRVARLMERGDLTAVVAETYDFEETGEAHRAVTGGGYVGKLIIHP</sequence>
<dbReference type="RefSeq" id="WP_004054287.1">
    <property type="nucleotide sequence ID" value="NZ_BAAADN010000003.1"/>
</dbReference>
<organism evidence="3 6">
    <name type="scientific">Halococcus dombrowskii</name>
    <dbReference type="NCBI Taxonomy" id="179637"/>
    <lineage>
        <taxon>Archaea</taxon>
        <taxon>Methanobacteriati</taxon>
        <taxon>Methanobacteriota</taxon>
        <taxon>Stenosarchaea group</taxon>
        <taxon>Halobacteria</taxon>
        <taxon>Halobacteriales</taxon>
        <taxon>Halococcaceae</taxon>
        <taxon>Halococcus</taxon>
    </lineage>
</organism>
<feature type="domain" description="Enoyl reductase (ER)" evidence="2">
    <location>
        <begin position="10"/>
        <end position="317"/>
    </location>
</feature>